<feature type="region of interest" description="Disordered" evidence="1">
    <location>
        <begin position="38"/>
        <end position="105"/>
    </location>
</feature>
<gene>
    <name evidence="3" type="ORF">MKZ38_007313</name>
</gene>
<proteinExistence type="predicted"/>
<comment type="caution">
    <text evidence="3">The sequence shown here is derived from an EMBL/GenBank/DDBJ whole genome shotgun (WGS) entry which is preliminary data.</text>
</comment>
<dbReference type="EMBL" id="JAKWBI020000468">
    <property type="protein sequence ID" value="KAJ2894672.1"/>
    <property type="molecule type" value="Genomic_DNA"/>
</dbReference>
<feature type="compositionally biased region" description="Low complexity" evidence="1">
    <location>
        <begin position="75"/>
        <end position="97"/>
    </location>
</feature>
<name>A0AAD5WMZ9_9PEZI</name>
<reference evidence="3" key="1">
    <citation type="submission" date="2022-07" db="EMBL/GenBank/DDBJ databases">
        <title>Draft genome sequence of Zalerion maritima ATCC 34329, a (micro)plastics degrading marine fungus.</title>
        <authorList>
            <person name="Paco A."/>
            <person name="Goncalves M.F.M."/>
            <person name="Rocha-Santos T.A.P."/>
            <person name="Alves A."/>
        </authorList>
    </citation>
    <scope>NUCLEOTIDE SEQUENCE</scope>
    <source>
        <strain evidence="3">ATCC 34329</strain>
    </source>
</reference>
<dbReference type="Pfam" id="PF20516">
    <property type="entry name" value="PDDEXK_12"/>
    <property type="match status" value="1"/>
</dbReference>
<dbReference type="AlphaFoldDB" id="A0AAD5WMZ9"/>
<sequence length="463" mass="51632">MMQSVSLQSRHASMQEGIISWLELCPNFAIPIDHEMEMLHGDPQTPTHSPKKRKGAHEQAVDPNQTPTQALVNYRLTDSASDASSLTSGGSRASSPSKTKESLANAPQDAIRFHTISDIPQTHPQAARIVREMRNIGKGRSFLPARVRRLVEPFLDPDDAAFVFHENRGADSLPGNIPPPEVLQSLVHRAARLEALNAIEASWNEEIHHRLMQLVLRPYPNEELVLPGDNKMEMRHRPPGEIHDPLVDVLNATSADTYYPYRPSHALPKKVDYIIFINPESDPGRESVRTRLLEFARLTHTGTVNPTTYPSLTQLPIAVPIETKKPGAGSAKADVQAGVWHASQWKFLNTHLCRSSPSLRDGEAFSSTDAHSAQLEDSPNPLSSLFIPGLIVEGHDWRFIFSTWDSTDGTTTVWGNVLIGTTRTIVEAYQVVAALQVLIDWAQNTYWPFFQKEILIMGRERCV</sequence>
<dbReference type="Proteomes" id="UP001201980">
    <property type="component" value="Unassembled WGS sequence"/>
</dbReference>
<evidence type="ECO:0000313" key="4">
    <source>
        <dbReference type="Proteomes" id="UP001201980"/>
    </source>
</evidence>
<feature type="domain" description="PD-(D/E)XK nuclease-like" evidence="2">
    <location>
        <begin position="161"/>
        <end position="447"/>
    </location>
</feature>
<evidence type="ECO:0000256" key="1">
    <source>
        <dbReference type="SAM" id="MobiDB-lite"/>
    </source>
</evidence>
<protein>
    <recommendedName>
        <fullName evidence="2">PD-(D/E)XK nuclease-like domain-containing protein</fullName>
    </recommendedName>
</protein>
<dbReference type="InterPro" id="IPR046797">
    <property type="entry name" value="PDDEXK_12"/>
</dbReference>
<keyword evidence="4" id="KW-1185">Reference proteome</keyword>
<accession>A0AAD5WMZ9</accession>
<organism evidence="3 4">
    <name type="scientific">Zalerion maritima</name>
    <dbReference type="NCBI Taxonomy" id="339359"/>
    <lineage>
        <taxon>Eukaryota</taxon>
        <taxon>Fungi</taxon>
        <taxon>Dikarya</taxon>
        <taxon>Ascomycota</taxon>
        <taxon>Pezizomycotina</taxon>
        <taxon>Sordariomycetes</taxon>
        <taxon>Lulworthiomycetidae</taxon>
        <taxon>Lulworthiales</taxon>
        <taxon>Lulworthiaceae</taxon>
        <taxon>Zalerion</taxon>
    </lineage>
</organism>
<evidence type="ECO:0000259" key="2">
    <source>
        <dbReference type="Pfam" id="PF20516"/>
    </source>
</evidence>
<feature type="compositionally biased region" description="Polar residues" evidence="1">
    <location>
        <begin position="62"/>
        <end position="71"/>
    </location>
</feature>
<evidence type="ECO:0000313" key="3">
    <source>
        <dbReference type="EMBL" id="KAJ2894672.1"/>
    </source>
</evidence>